<dbReference type="Pfam" id="PF12796">
    <property type="entry name" value="Ank_2"/>
    <property type="match status" value="1"/>
</dbReference>
<feature type="region of interest" description="Disordered" evidence="1">
    <location>
        <begin position="550"/>
        <end position="574"/>
    </location>
</feature>
<evidence type="ECO:0000313" key="3">
    <source>
        <dbReference type="EMBL" id="CAE8739631.1"/>
    </source>
</evidence>
<evidence type="ECO:0008006" key="5">
    <source>
        <dbReference type="Google" id="ProtNLM"/>
    </source>
</evidence>
<dbReference type="InterPro" id="IPR002110">
    <property type="entry name" value="Ankyrin_rpt"/>
</dbReference>
<evidence type="ECO:0000313" key="4">
    <source>
        <dbReference type="Proteomes" id="UP000654075"/>
    </source>
</evidence>
<keyword evidence="4" id="KW-1185">Reference proteome</keyword>
<gene>
    <name evidence="2" type="ORF">PGLA1383_LOCUS46784</name>
    <name evidence="3" type="ORF">PGLA2088_LOCUS49700</name>
</gene>
<dbReference type="Gene3D" id="1.25.40.20">
    <property type="entry name" value="Ankyrin repeat-containing domain"/>
    <property type="match status" value="1"/>
</dbReference>
<name>A0A813GYS8_POLGL</name>
<dbReference type="Proteomes" id="UP000626109">
    <property type="component" value="Unassembled WGS sequence"/>
</dbReference>
<feature type="compositionally biased region" description="Low complexity" evidence="1">
    <location>
        <begin position="409"/>
        <end position="431"/>
    </location>
</feature>
<dbReference type="EMBL" id="CAJNNV010029885">
    <property type="protein sequence ID" value="CAE8630443.1"/>
    <property type="molecule type" value="Genomic_DNA"/>
</dbReference>
<reference evidence="2" key="1">
    <citation type="submission" date="2021-02" db="EMBL/GenBank/DDBJ databases">
        <authorList>
            <person name="Dougan E. K."/>
            <person name="Rhodes N."/>
            <person name="Thang M."/>
            <person name="Chan C."/>
        </authorList>
    </citation>
    <scope>NUCLEOTIDE SEQUENCE</scope>
</reference>
<evidence type="ECO:0000313" key="2">
    <source>
        <dbReference type="EMBL" id="CAE8630443.1"/>
    </source>
</evidence>
<dbReference type="AlphaFoldDB" id="A0A813GYS8"/>
<dbReference type="InterPro" id="IPR013083">
    <property type="entry name" value="Znf_RING/FYVE/PHD"/>
</dbReference>
<feature type="region of interest" description="Disordered" evidence="1">
    <location>
        <begin position="409"/>
        <end position="473"/>
    </location>
</feature>
<dbReference type="Gene3D" id="3.30.40.10">
    <property type="entry name" value="Zinc/RING finger domain, C3HC4 (zinc finger)"/>
    <property type="match status" value="1"/>
</dbReference>
<dbReference type="EMBL" id="CAJNNW010037129">
    <property type="protein sequence ID" value="CAE8739631.1"/>
    <property type="molecule type" value="Genomic_DNA"/>
</dbReference>
<protein>
    <recommendedName>
        <fullName evidence="5">RING-type E3 ubiquitin transferase</fullName>
    </recommendedName>
</protein>
<evidence type="ECO:0000256" key="1">
    <source>
        <dbReference type="SAM" id="MobiDB-lite"/>
    </source>
</evidence>
<feature type="compositionally biased region" description="Low complexity" evidence="1">
    <location>
        <begin position="444"/>
        <end position="454"/>
    </location>
</feature>
<organism evidence="2 4">
    <name type="scientific">Polarella glacialis</name>
    <name type="common">Dinoflagellate</name>
    <dbReference type="NCBI Taxonomy" id="89957"/>
    <lineage>
        <taxon>Eukaryota</taxon>
        <taxon>Sar</taxon>
        <taxon>Alveolata</taxon>
        <taxon>Dinophyceae</taxon>
        <taxon>Suessiales</taxon>
        <taxon>Suessiaceae</taxon>
        <taxon>Polarella</taxon>
    </lineage>
</organism>
<sequence>MGNTGSQQAWDELSGSIRAGDALAVRSFLGRLSAARGGTAAASIRETRALKALDLNSPSCPALQLAAACGRADIVGLLLDFCNSDPQLPNLALDATDDAKRTALHWAASVARPPYCGQCVAQLLGRNADPCIAAADGTTPLDAARRAGCQQCVRTIEGKVQLWEGWVDHDERRLLPLPLWRQKWMVVLLDRRPNTGPAHLAGAVLVVCCGCGRTLQAEAYVFQLRCSGCGSQVELTPFLQLAIYEPPSSSSPILALDAAVPAVCLRLPQMPSQLVAKALEDASWRSATDALLQGKLRRALQSTAGSGRTHGLTFKLLGQEGTILAEHSFRVATEAARSQVLGILRDPSRAAYDASHALRAGAPATAAIASSQLPPQSPWSCSSCTYAHVAADARLAACAMCGALRGSMHKGASSTLPEPSAPPAEELGEASAPPPPPRAPPAMPAASPAAPNSEMSKEVAPAASREDSAKVATGTDEEMVDLCVVCLDRYADTAVIPCGHMCGCEAWLVVDSNYNSNHNTNHDNHSNHNTVTATTKLFNFMHQKRNTNLKQVQAHQNQTTENEQPQQRNKHMPT</sequence>
<dbReference type="Proteomes" id="UP000654075">
    <property type="component" value="Unassembled WGS sequence"/>
</dbReference>
<accession>A0A813GYS8</accession>
<feature type="compositionally biased region" description="Low complexity" evidence="1">
    <location>
        <begin position="556"/>
        <end position="567"/>
    </location>
</feature>
<proteinExistence type="predicted"/>
<dbReference type="SUPFAM" id="SSF48403">
    <property type="entry name" value="Ankyrin repeat"/>
    <property type="match status" value="1"/>
</dbReference>
<comment type="caution">
    <text evidence="2">The sequence shown here is derived from an EMBL/GenBank/DDBJ whole genome shotgun (WGS) entry which is preliminary data.</text>
</comment>
<dbReference type="InterPro" id="IPR036770">
    <property type="entry name" value="Ankyrin_rpt-contain_sf"/>
</dbReference>
<feature type="compositionally biased region" description="Pro residues" evidence="1">
    <location>
        <begin position="432"/>
        <end position="443"/>
    </location>
</feature>